<dbReference type="PANTHER" id="PTHR21327">
    <property type="entry name" value="GTP CYCLOHYDROLASE II-RELATED"/>
    <property type="match status" value="1"/>
</dbReference>
<dbReference type="AlphaFoldDB" id="A0A075HBH4"/>
<dbReference type="GO" id="GO:0046872">
    <property type="term" value="F:metal ion binding"/>
    <property type="evidence" value="ECO:0007669"/>
    <property type="project" value="UniProtKB-KW"/>
</dbReference>
<proteinExistence type="predicted"/>
<sequence>MSIADLIAFRQRRERLVDRVGEFEVQTEIGLARAISYTTPFDSVQHLALIFGDIGDGVSVPVRIHRENIVMDVFTNRAMPDNDLLSQSLRHIEKVGRGVLLYLREGSAGVPAEALDEAADDTLTLREGDPPLSARAREQQWRDVGVGAQIIRELGIRSIRLLAKHERSYVGLSGFDIELLGTEILE</sequence>
<dbReference type="InterPro" id="IPR032677">
    <property type="entry name" value="GTP_cyclohydro_II"/>
</dbReference>
<feature type="domain" description="GTP cyclohydrolase II" evidence="4">
    <location>
        <begin position="20"/>
        <end position="179"/>
    </location>
</feature>
<evidence type="ECO:0000259" key="4">
    <source>
        <dbReference type="Pfam" id="PF00925"/>
    </source>
</evidence>
<dbReference type="GO" id="GO:0005829">
    <property type="term" value="C:cytosol"/>
    <property type="evidence" value="ECO:0007669"/>
    <property type="project" value="TreeGrafter"/>
</dbReference>
<dbReference type="Pfam" id="PF00925">
    <property type="entry name" value="GTP_cyclohydro2"/>
    <property type="match status" value="1"/>
</dbReference>
<evidence type="ECO:0000313" key="5">
    <source>
        <dbReference type="EMBL" id="AIF13284.1"/>
    </source>
</evidence>
<keyword evidence="3" id="KW-0479">Metal-binding</keyword>
<dbReference type="GO" id="GO:0009231">
    <property type="term" value="P:riboflavin biosynthetic process"/>
    <property type="evidence" value="ECO:0007669"/>
    <property type="project" value="UniProtKB-KW"/>
</dbReference>
<name>A0A075HBH4_9ARCH</name>
<keyword evidence="5" id="KW-0378">Hydrolase</keyword>
<keyword evidence="2" id="KW-0686">Riboflavin biosynthesis</keyword>
<gene>
    <name evidence="5" type="primary">ribBA</name>
</gene>
<dbReference type="Gene3D" id="3.40.50.10990">
    <property type="entry name" value="GTP cyclohydrolase II"/>
    <property type="match status" value="1"/>
</dbReference>
<comment type="pathway">
    <text evidence="1">Cofactor biosynthesis; riboflavin biosynthesis.</text>
</comment>
<protein>
    <submittedName>
        <fullName evidence="5">GTP cyclohydrolase II (RibBA)</fullName>
        <ecNumber evidence="5">3.5.4.25</ecNumber>
    </submittedName>
</protein>
<evidence type="ECO:0000256" key="3">
    <source>
        <dbReference type="ARBA" id="ARBA00022723"/>
    </source>
</evidence>
<dbReference type="PANTHER" id="PTHR21327:SF18">
    <property type="entry name" value="3,4-DIHYDROXY-2-BUTANONE 4-PHOSPHATE SYNTHASE"/>
    <property type="match status" value="1"/>
</dbReference>
<dbReference type="EC" id="3.5.4.25" evidence="5"/>
<dbReference type="SUPFAM" id="SSF142695">
    <property type="entry name" value="RibA-like"/>
    <property type="match status" value="1"/>
</dbReference>
<dbReference type="InterPro" id="IPR036144">
    <property type="entry name" value="RibA-like_sf"/>
</dbReference>
<accession>A0A075HBH4</accession>
<evidence type="ECO:0000256" key="2">
    <source>
        <dbReference type="ARBA" id="ARBA00022619"/>
    </source>
</evidence>
<organism evidence="5">
    <name type="scientific">uncultured marine thaumarchaeote KM3_61_F08</name>
    <dbReference type="NCBI Taxonomy" id="1456214"/>
    <lineage>
        <taxon>Archaea</taxon>
        <taxon>Nitrososphaerota</taxon>
        <taxon>environmental samples</taxon>
    </lineage>
</organism>
<evidence type="ECO:0000256" key="1">
    <source>
        <dbReference type="ARBA" id="ARBA00005104"/>
    </source>
</evidence>
<dbReference type="GO" id="GO:0003935">
    <property type="term" value="F:GTP cyclohydrolase II activity"/>
    <property type="evidence" value="ECO:0007669"/>
    <property type="project" value="UniProtKB-EC"/>
</dbReference>
<reference evidence="5" key="1">
    <citation type="journal article" date="2014" name="Genome Biol. Evol.">
        <title>Pangenome evidence for extensive interdomain horizontal transfer affecting lineage core and shell genes in uncultured planktonic thaumarchaeota and euryarchaeota.</title>
        <authorList>
            <person name="Deschamps P."/>
            <person name="Zivanovic Y."/>
            <person name="Moreira D."/>
            <person name="Rodriguez-Valera F."/>
            <person name="Lopez-Garcia P."/>
        </authorList>
    </citation>
    <scope>NUCLEOTIDE SEQUENCE</scope>
</reference>
<dbReference type="EMBL" id="KF900969">
    <property type="protein sequence ID" value="AIF13284.1"/>
    <property type="molecule type" value="Genomic_DNA"/>
</dbReference>